<gene>
    <name evidence="1" type="ORF">QE364_000885</name>
</gene>
<reference evidence="1" key="1">
    <citation type="submission" date="2023-08" db="EMBL/GenBank/DDBJ databases">
        <title>Functional and genomic diversity of the sorghum phyllosphere microbiome.</title>
        <authorList>
            <person name="Shade A."/>
        </authorList>
    </citation>
    <scope>NUCLEOTIDE SEQUENCE</scope>
    <source>
        <strain evidence="1">SORGH_AS_0885</strain>
    </source>
</reference>
<sequence length="163" mass="16424">MRPSPRPTPSPRAHVRRGAPLAGAAGLAVGAALLAAPAQAATVVATTPTTGLATSDTVTVTVTFDPATEARYSIAQCDKNDVPLGRSCKAAGAVSTTVPASGTVTRTLAVEQLFTNTSFVPGLSPSSPDTDCGSIGPDDCVLVVQTYTAAYVPVSTTYVDLAF</sequence>
<evidence type="ECO:0000313" key="2">
    <source>
        <dbReference type="Proteomes" id="UP001261666"/>
    </source>
</evidence>
<proteinExistence type="predicted"/>
<keyword evidence="2" id="KW-1185">Reference proteome</keyword>
<accession>A0ACC6IEK8</accession>
<name>A0ACC6IEK8_9ACTN</name>
<comment type="caution">
    <text evidence="1">The sequence shown here is derived from an EMBL/GenBank/DDBJ whole genome shotgun (WGS) entry which is preliminary data.</text>
</comment>
<organism evidence="1 2">
    <name type="scientific">Nocardioides zeae</name>
    <dbReference type="NCBI Taxonomy" id="1457234"/>
    <lineage>
        <taxon>Bacteria</taxon>
        <taxon>Bacillati</taxon>
        <taxon>Actinomycetota</taxon>
        <taxon>Actinomycetes</taxon>
        <taxon>Propionibacteriales</taxon>
        <taxon>Nocardioidaceae</taxon>
        <taxon>Nocardioides</taxon>
    </lineage>
</organism>
<dbReference type="EMBL" id="JAVIZJ010000002">
    <property type="protein sequence ID" value="MDR6209193.1"/>
    <property type="molecule type" value="Genomic_DNA"/>
</dbReference>
<dbReference type="Proteomes" id="UP001261666">
    <property type="component" value="Unassembled WGS sequence"/>
</dbReference>
<evidence type="ECO:0000313" key="1">
    <source>
        <dbReference type="EMBL" id="MDR6209193.1"/>
    </source>
</evidence>
<protein>
    <submittedName>
        <fullName evidence="1">Uncharacterized protein</fullName>
    </submittedName>
</protein>